<gene>
    <name evidence="6" type="ORF">JCM19275_3432</name>
</gene>
<dbReference type="InterPro" id="IPR009057">
    <property type="entry name" value="Homeodomain-like_sf"/>
</dbReference>
<dbReference type="AlphaFoldDB" id="A0A090X2N2"/>
<dbReference type="EMBL" id="BBNT01000002">
    <property type="protein sequence ID" value="GAL74577.1"/>
    <property type="molecule type" value="Genomic_DNA"/>
</dbReference>
<name>A0A090X2N2_NONUL</name>
<keyword evidence="1" id="KW-0805">Transcription regulation</keyword>
<protein>
    <submittedName>
        <fullName evidence="6">Transcriptional regulator</fullName>
    </submittedName>
</protein>
<dbReference type="SUPFAM" id="SSF46689">
    <property type="entry name" value="Homeodomain-like"/>
    <property type="match status" value="1"/>
</dbReference>
<accession>A0A090X2N2</accession>
<dbReference type="Gene3D" id="1.10.357.10">
    <property type="entry name" value="Tetracycline Repressor, domain 2"/>
    <property type="match status" value="1"/>
</dbReference>
<dbReference type="Proteomes" id="UP000029647">
    <property type="component" value="Unassembled WGS sequence"/>
</dbReference>
<evidence type="ECO:0000256" key="4">
    <source>
        <dbReference type="PROSITE-ProRule" id="PRU00335"/>
    </source>
</evidence>
<dbReference type="PANTHER" id="PTHR47506:SF1">
    <property type="entry name" value="HTH-TYPE TRANSCRIPTIONAL REGULATOR YJDC"/>
    <property type="match status" value="1"/>
</dbReference>
<proteinExistence type="predicted"/>
<sequence>MRPQKVIDQKMLAGLAEVFRAKGYEGASLNDLAEATGLKKASLYHRFPDGKQAMANAVIDDIENWVEKNIVNAFLDTDNTPQIRLKNGLSSIRTFYDAGNKDCIFRALSMQTGLTLFGEQIRNGMDAWVETLTEVGSALGKSKKVAQSFALQTLIEIQGSLIVSRGMNDITVFDDVLKRIEKRYLNN</sequence>
<organism evidence="6 7">
    <name type="scientific">Nonlabens ulvanivorans</name>
    <name type="common">Persicivirga ulvanivorans</name>
    <dbReference type="NCBI Taxonomy" id="906888"/>
    <lineage>
        <taxon>Bacteria</taxon>
        <taxon>Pseudomonadati</taxon>
        <taxon>Bacteroidota</taxon>
        <taxon>Flavobacteriia</taxon>
        <taxon>Flavobacteriales</taxon>
        <taxon>Flavobacteriaceae</taxon>
        <taxon>Nonlabens</taxon>
    </lineage>
</organism>
<comment type="caution">
    <text evidence="6">The sequence shown here is derived from an EMBL/GenBank/DDBJ whole genome shotgun (WGS) entry which is preliminary data.</text>
</comment>
<feature type="domain" description="HTH tetR-type" evidence="5">
    <location>
        <begin position="5"/>
        <end position="65"/>
    </location>
</feature>
<dbReference type="PROSITE" id="PS50977">
    <property type="entry name" value="HTH_TETR_2"/>
    <property type="match status" value="1"/>
</dbReference>
<feature type="DNA-binding region" description="H-T-H motif" evidence="4">
    <location>
        <begin position="28"/>
        <end position="47"/>
    </location>
</feature>
<dbReference type="Pfam" id="PF00440">
    <property type="entry name" value="TetR_N"/>
    <property type="match status" value="1"/>
</dbReference>
<evidence type="ECO:0000256" key="2">
    <source>
        <dbReference type="ARBA" id="ARBA00023125"/>
    </source>
</evidence>
<evidence type="ECO:0000256" key="3">
    <source>
        <dbReference type="ARBA" id="ARBA00023163"/>
    </source>
</evidence>
<keyword evidence="3" id="KW-0804">Transcription</keyword>
<evidence type="ECO:0000259" key="5">
    <source>
        <dbReference type="PROSITE" id="PS50977"/>
    </source>
</evidence>
<reference evidence="6 7" key="1">
    <citation type="journal article" date="2014" name="Genome Announc.">
        <title>Draft Genome Sequences of Marine Flavobacterium Nonlabens Strains NR17, NR24, NR27, NR32, NR33, and Ara13.</title>
        <authorList>
            <person name="Nakanishi M."/>
            <person name="Meirelles P."/>
            <person name="Suzuki R."/>
            <person name="Takatani N."/>
            <person name="Mino S."/>
            <person name="Suda W."/>
            <person name="Oshima K."/>
            <person name="Hattori M."/>
            <person name="Ohkuma M."/>
            <person name="Hosokawa M."/>
            <person name="Miyashita K."/>
            <person name="Thompson F.L."/>
            <person name="Niwa A."/>
            <person name="Sawabe T."/>
            <person name="Sawabe T."/>
        </authorList>
    </citation>
    <scope>NUCLEOTIDE SEQUENCE [LARGE SCALE GENOMIC DNA]</scope>
    <source>
        <strain evidence="7">JCM19275</strain>
    </source>
</reference>
<dbReference type="PANTHER" id="PTHR47506">
    <property type="entry name" value="TRANSCRIPTIONAL REGULATORY PROTEIN"/>
    <property type="match status" value="1"/>
</dbReference>
<dbReference type="GO" id="GO:0003677">
    <property type="term" value="F:DNA binding"/>
    <property type="evidence" value="ECO:0007669"/>
    <property type="project" value="UniProtKB-UniRule"/>
</dbReference>
<evidence type="ECO:0000313" key="6">
    <source>
        <dbReference type="EMBL" id="GAL74577.1"/>
    </source>
</evidence>
<evidence type="ECO:0000313" key="7">
    <source>
        <dbReference type="Proteomes" id="UP000029647"/>
    </source>
</evidence>
<evidence type="ECO:0000256" key="1">
    <source>
        <dbReference type="ARBA" id="ARBA00023015"/>
    </source>
</evidence>
<dbReference type="InterPro" id="IPR001647">
    <property type="entry name" value="HTH_TetR"/>
</dbReference>
<keyword evidence="2 4" id="KW-0238">DNA-binding</keyword>